<evidence type="ECO:0000256" key="1">
    <source>
        <dbReference type="SAM" id="SignalP"/>
    </source>
</evidence>
<feature type="domain" description="WAP" evidence="2">
    <location>
        <begin position="96"/>
        <end position="153"/>
    </location>
</feature>
<dbReference type="Proteomes" id="UP000440578">
    <property type="component" value="Unassembled WGS sequence"/>
</dbReference>
<reference evidence="3 4" key="1">
    <citation type="submission" date="2019-07" db="EMBL/GenBank/DDBJ databases">
        <title>Draft genome assembly of a fouling barnacle, Amphibalanus amphitrite (Darwin, 1854): The first reference genome for Thecostraca.</title>
        <authorList>
            <person name="Kim W."/>
        </authorList>
    </citation>
    <scope>NUCLEOTIDE SEQUENCE [LARGE SCALE GENOMIC DNA]</scope>
    <source>
        <strain evidence="3">SNU_AA5</strain>
        <tissue evidence="3">Soma without cirri and trophi</tissue>
    </source>
</reference>
<sequence>MKLLLLSLSLVVVLGEHEDRHALRHAQSYPDSYYPDRHYPGPYPDPYPGTGNPYVRPSGCKNWCRYDDNYRPGLFHGRTRYYCCDHSAPVVYPRPPYPYPTRQKICPPSPAVCTRVYSAFGAPTECYSDSECSTVDLCCYDVCLRHKTCKTADYTEGPVRPRPVPYRPRPGNIFTGIIGSLLGRSSFDEPHSVAAADQPQEVVALRSAKADGKKKHE</sequence>
<feature type="signal peptide" evidence="1">
    <location>
        <begin position="1"/>
        <end position="15"/>
    </location>
</feature>
<comment type="caution">
    <text evidence="3">The sequence shown here is derived from an EMBL/GenBank/DDBJ whole genome shotgun (WGS) entry which is preliminary data.</text>
</comment>
<dbReference type="PROSITE" id="PS51390">
    <property type="entry name" value="WAP"/>
    <property type="match status" value="1"/>
</dbReference>
<keyword evidence="1" id="KW-0732">Signal</keyword>
<keyword evidence="4" id="KW-1185">Reference proteome</keyword>
<dbReference type="InterPro" id="IPR008197">
    <property type="entry name" value="WAP_dom"/>
</dbReference>
<evidence type="ECO:0000313" key="3">
    <source>
        <dbReference type="EMBL" id="KAF0289357.1"/>
    </source>
</evidence>
<accession>A0A6A4UZM4</accession>
<dbReference type="AlphaFoldDB" id="A0A6A4UZM4"/>
<dbReference type="EMBL" id="VIIS01002036">
    <property type="protein sequence ID" value="KAF0289357.1"/>
    <property type="molecule type" value="Genomic_DNA"/>
</dbReference>
<name>A0A6A4UZM4_AMPAM</name>
<proteinExistence type="predicted"/>
<dbReference type="OrthoDB" id="6362797at2759"/>
<evidence type="ECO:0000259" key="2">
    <source>
        <dbReference type="PROSITE" id="PS51390"/>
    </source>
</evidence>
<protein>
    <recommendedName>
        <fullName evidence="2">WAP domain-containing protein</fullName>
    </recommendedName>
</protein>
<gene>
    <name evidence="3" type="ORF">FJT64_012411</name>
</gene>
<evidence type="ECO:0000313" key="4">
    <source>
        <dbReference type="Proteomes" id="UP000440578"/>
    </source>
</evidence>
<organism evidence="3 4">
    <name type="scientific">Amphibalanus amphitrite</name>
    <name type="common">Striped barnacle</name>
    <name type="synonym">Balanus amphitrite</name>
    <dbReference type="NCBI Taxonomy" id="1232801"/>
    <lineage>
        <taxon>Eukaryota</taxon>
        <taxon>Metazoa</taxon>
        <taxon>Ecdysozoa</taxon>
        <taxon>Arthropoda</taxon>
        <taxon>Crustacea</taxon>
        <taxon>Multicrustacea</taxon>
        <taxon>Cirripedia</taxon>
        <taxon>Thoracica</taxon>
        <taxon>Thoracicalcarea</taxon>
        <taxon>Balanomorpha</taxon>
        <taxon>Balanoidea</taxon>
        <taxon>Balanidae</taxon>
        <taxon>Amphibalaninae</taxon>
        <taxon>Amphibalanus</taxon>
    </lineage>
</organism>
<feature type="chain" id="PRO_5025582671" description="WAP domain-containing protein" evidence="1">
    <location>
        <begin position="16"/>
        <end position="217"/>
    </location>
</feature>
<dbReference type="GO" id="GO:0005576">
    <property type="term" value="C:extracellular region"/>
    <property type="evidence" value="ECO:0007669"/>
    <property type="project" value="InterPro"/>
</dbReference>
<dbReference type="GO" id="GO:0030414">
    <property type="term" value="F:peptidase inhibitor activity"/>
    <property type="evidence" value="ECO:0007669"/>
    <property type="project" value="InterPro"/>
</dbReference>